<comment type="caution">
    <text evidence="1">The sequence shown here is derived from an EMBL/GenBank/DDBJ whole genome shotgun (WGS) entry which is preliminary data.</text>
</comment>
<organism evidence="1 2">
    <name type="scientific">Halocaridina rubra</name>
    <name type="common">Hawaiian red shrimp</name>
    <dbReference type="NCBI Taxonomy" id="373956"/>
    <lineage>
        <taxon>Eukaryota</taxon>
        <taxon>Metazoa</taxon>
        <taxon>Ecdysozoa</taxon>
        <taxon>Arthropoda</taxon>
        <taxon>Crustacea</taxon>
        <taxon>Multicrustacea</taxon>
        <taxon>Malacostraca</taxon>
        <taxon>Eumalacostraca</taxon>
        <taxon>Eucarida</taxon>
        <taxon>Decapoda</taxon>
        <taxon>Pleocyemata</taxon>
        <taxon>Caridea</taxon>
        <taxon>Atyoidea</taxon>
        <taxon>Atyidae</taxon>
        <taxon>Halocaridina</taxon>
    </lineage>
</organism>
<evidence type="ECO:0000313" key="1">
    <source>
        <dbReference type="EMBL" id="KAK7081881.1"/>
    </source>
</evidence>
<dbReference type="Proteomes" id="UP001381693">
    <property type="component" value="Unassembled WGS sequence"/>
</dbReference>
<dbReference type="EMBL" id="JAXCGZ010004365">
    <property type="protein sequence ID" value="KAK7081881.1"/>
    <property type="molecule type" value="Genomic_DNA"/>
</dbReference>
<dbReference type="AlphaFoldDB" id="A0AAN8XFE9"/>
<accession>A0AAN8XFE9</accession>
<gene>
    <name evidence="1" type="ORF">SK128_015631</name>
</gene>
<name>A0AAN8XFE9_HALRR</name>
<proteinExistence type="predicted"/>
<sequence length="71" mass="8582">MGIFAMLVVWTVWNFYIDPHTLKVDSKDIERRRDHWSQVRAIETKLSPSETRFIPQFFLDKLSQIRNTKED</sequence>
<reference evidence="1 2" key="1">
    <citation type="submission" date="2023-11" db="EMBL/GenBank/DDBJ databases">
        <title>Halocaridina rubra genome assembly.</title>
        <authorList>
            <person name="Smith C."/>
        </authorList>
    </citation>
    <scope>NUCLEOTIDE SEQUENCE [LARGE SCALE GENOMIC DNA]</scope>
    <source>
        <strain evidence="1">EP-1</strain>
        <tissue evidence="1">Whole</tissue>
    </source>
</reference>
<keyword evidence="2" id="KW-1185">Reference proteome</keyword>
<protein>
    <submittedName>
        <fullName evidence="1">Uncharacterized protein</fullName>
    </submittedName>
</protein>
<evidence type="ECO:0000313" key="2">
    <source>
        <dbReference type="Proteomes" id="UP001381693"/>
    </source>
</evidence>